<feature type="compositionally biased region" description="Basic and acidic residues" evidence="5">
    <location>
        <begin position="1"/>
        <end position="10"/>
    </location>
</feature>
<evidence type="ECO:0000313" key="8">
    <source>
        <dbReference type="Proteomes" id="UP000886998"/>
    </source>
</evidence>
<protein>
    <submittedName>
        <fullName evidence="7">Zinc finger A20 and AN1 domain-containing stress-associated protein 9</fullName>
    </submittedName>
</protein>
<gene>
    <name evidence="7" type="primary">SAP9</name>
    <name evidence="7" type="ORF">TNIN_466781</name>
</gene>
<feature type="compositionally biased region" description="Polar residues" evidence="5">
    <location>
        <begin position="258"/>
        <end position="291"/>
    </location>
</feature>
<dbReference type="CDD" id="cd00065">
    <property type="entry name" value="FYVE_like_SF"/>
    <property type="match status" value="1"/>
</dbReference>
<feature type="compositionally biased region" description="Basic and acidic residues" evidence="5">
    <location>
        <begin position="172"/>
        <end position="183"/>
    </location>
</feature>
<keyword evidence="3" id="KW-0862">Zinc</keyword>
<evidence type="ECO:0000256" key="1">
    <source>
        <dbReference type="ARBA" id="ARBA00022723"/>
    </source>
</evidence>
<keyword evidence="1" id="KW-0479">Metal-binding</keyword>
<feature type="compositionally biased region" description="Basic residues" evidence="5">
    <location>
        <begin position="154"/>
        <end position="171"/>
    </location>
</feature>
<evidence type="ECO:0000259" key="6">
    <source>
        <dbReference type="PROSITE" id="PS51039"/>
    </source>
</evidence>
<feature type="compositionally biased region" description="Polar residues" evidence="5">
    <location>
        <begin position="30"/>
        <end position="39"/>
    </location>
</feature>
<dbReference type="OrthoDB" id="428577at2759"/>
<dbReference type="InterPro" id="IPR000058">
    <property type="entry name" value="Znf_AN1"/>
</dbReference>
<dbReference type="Pfam" id="PF01428">
    <property type="entry name" value="zf-AN1"/>
    <property type="match status" value="1"/>
</dbReference>
<feature type="region of interest" description="Disordered" evidence="5">
    <location>
        <begin position="1"/>
        <end position="39"/>
    </location>
</feature>
<name>A0A8X6WN69_9ARAC</name>
<evidence type="ECO:0000256" key="4">
    <source>
        <dbReference type="PROSITE-ProRule" id="PRU00449"/>
    </source>
</evidence>
<feature type="compositionally biased region" description="Low complexity" evidence="5">
    <location>
        <begin position="127"/>
        <end position="140"/>
    </location>
</feature>
<dbReference type="SUPFAM" id="SSF118310">
    <property type="entry name" value="AN1-like Zinc finger"/>
    <property type="match status" value="1"/>
</dbReference>
<organism evidence="7 8">
    <name type="scientific">Trichonephila inaurata madagascariensis</name>
    <dbReference type="NCBI Taxonomy" id="2747483"/>
    <lineage>
        <taxon>Eukaryota</taxon>
        <taxon>Metazoa</taxon>
        <taxon>Ecdysozoa</taxon>
        <taxon>Arthropoda</taxon>
        <taxon>Chelicerata</taxon>
        <taxon>Arachnida</taxon>
        <taxon>Araneae</taxon>
        <taxon>Araneomorphae</taxon>
        <taxon>Entelegynae</taxon>
        <taxon>Araneoidea</taxon>
        <taxon>Nephilidae</taxon>
        <taxon>Trichonephila</taxon>
        <taxon>Trichonephila inaurata</taxon>
    </lineage>
</organism>
<dbReference type="Proteomes" id="UP000886998">
    <property type="component" value="Unassembled WGS sequence"/>
</dbReference>
<feature type="region of interest" description="Disordered" evidence="5">
    <location>
        <begin position="93"/>
        <end position="210"/>
    </location>
</feature>
<dbReference type="EMBL" id="BMAV01000717">
    <property type="protein sequence ID" value="GFY38228.1"/>
    <property type="molecule type" value="Genomic_DNA"/>
</dbReference>
<evidence type="ECO:0000256" key="2">
    <source>
        <dbReference type="ARBA" id="ARBA00022771"/>
    </source>
</evidence>
<dbReference type="Gene3D" id="4.10.1110.10">
    <property type="entry name" value="AN1-like Zinc finger"/>
    <property type="match status" value="1"/>
</dbReference>
<proteinExistence type="predicted"/>
<keyword evidence="8" id="KW-1185">Reference proteome</keyword>
<evidence type="ECO:0000256" key="3">
    <source>
        <dbReference type="ARBA" id="ARBA00022833"/>
    </source>
</evidence>
<dbReference type="InterPro" id="IPR035896">
    <property type="entry name" value="AN1-like_Znf"/>
</dbReference>
<reference evidence="7" key="1">
    <citation type="submission" date="2020-08" db="EMBL/GenBank/DDBJ databases">
        <title>Multicomponent nature underlies the extraordinary mechanical properties of spider dragline silk.</title>
        <authorList>
            <person name="Kono N."/>
            <person name="Nakamura H."/>
            <person name="Mori M."/>
            <person name="Yoshida Y."/>
            <person name="Ohtoshi R."/>
            <person name="Malay A.D."/>
            <person name="Moran D.A.P."/>
            <person name="Tomita M."/>
            <person name="Numata K."/>
            <person name="Arakawa K."/>
        </authorList>
    </citation>
    <scope>NUCLEOTIDE SEQUENCE</scope>
</reference>
<evidence type="ECO:0000256" key="5">
    <source>
        <dbReference type="SAM" id="MobiDB-lite"/>
    </source>
</evidence>
<dbReference type="PANTHER" id="PTHR46728">
    <property type="entry name" value="AN1-TYPE ZINC FINGER PROTEIN 4"/>
    <property type="match status" value="1"/>
</dbReference>
<comment type="caution">
    <text evidence="7">The sequence shown here is derived from an EMBL/GenBank/DDBJ whole genome shotgun (WGS) entry which is preliminary data.</text>
</comment>
<dbReference type="InterPro" id="IPR053061">
    <property type="entry name" value="AN1-type_zinc_finger"/>
</dbReference>
<dbReference type="FunFam" id="4.10.1110.10:FF:000001">
    <property type="entry name" value="Zinc finger AN1-type containing 6"/>
    <property type="match status" value="1"/>
</dbReference>
<dbReference type="AlphaFoldDB" id="A0A8X6WN69"/>
<feature type="region of interest" description="Disordered" evidence="5">
    <location>
        <begin position="231"/>
        <end position="347"/>
    </location>
</feature>
<keyword evidence="2 4" id="KW-0863">Zinc-finger</keyword>
<accession>A0A8X6WN69</accession>
<feature type="compositionally biased region" description="Basic and acidic residues" evidence="5">
    <location>
        <begin position="141"/>
        <end position="153"/>
    </location>
</feature>
<dbReference type="SMART" id="SM00154">
    <property type="entry name" value="ZnF_AN1"/>
    <property type="match status" value="1"/>
</dbReference>
<feature type="compositionally biased region" description="Low complexity" evidence="5">
    <location>
        <begin position="11"/>
        <end position="21"/>
    </location>
</feature>
<sequence>MPNEVNKDNLNDNNSDQNIGNIPDNERNDTAQNPLLSSDFSENNADFILNTSSEHENGETNIVEIQEISSEDSFQNNSREAIENVKILYEFPDDIDTGENSKSASKSQKRHNVYENNDLLAKKSRNDTNNNINNNHSKINVNEEKHNETEKMKCIRHSSTPKKKSKDRNQHHKMENDIKEKISSNEIINRRRSGLKPSQHSTKDYEMQPRVANIVKTSELKGEACTESLSDGVLADVEDNADSTSNEDIRSDPRKKYPTSSSDSNAFTPDTTSGSSKSESNPIPSTDSTSAKHLKDKKEPLTRNQSKTMKKSVKADSESNITSKNSVGREKEATTSSATNKQKKKSDAARRNKRKCFVCNKKLGLTAITCRCGGLFCSNHRYDKEHDCSFDYKSMGAEEIRKNNPLIIAEKIPKL</sequence>
<dbReference type="PROSITE" id="PS51039">
    <property type="entry name" value="ZF_AN1"/>
    <property type="match status" value="1"/>
</dbReference>
<dbReference type="GO" id="GO:0008270">
    <property type="term" value="F:zinc ion binding"/>
    <property type="evidence" value="ECO:0007669"/>
    <property type="project" value="UniProtKB-KW"/>
</dbReference>
<feature type="domain" description="AN1-type" evidence="6">
    <location>
        <begin position="350"/>
        <end position="396"/>
    </location>
</feature>
<dbReference type="PANTHER" id="PTHR46728:SF1">
    <property type="entry name" value="AN1-TYPE ZINC FINGER PROTEIN 4"/>
    <property type="match status" value="1"/>
</dbReference>
<evidence type="ECO:0000313" key="7">
    <source>
        <dbReference type="EMBL" id="GFY38228.1"/>
    </source>
</evidence>